<keyword evidence="2" id="KW-1185">Reference proteome</keyword>
<dbReference type="RefSeq" id="XP_064667760.1">
    <property type="nucleotide sequence ID" value="XM_064809180.1"/>
</dbReference>
<evidence type="ECO:0000313" key="2">
    <source>
        <dbReference type="Proteomes" id="UP001302812"/>
    </source>
</evidence>
<protein>
    <submittedName>
        <fullName evidence="1">Uncharacterized protein</fullName>
    </submittedName>
</protein>
<dbReference type="GeneID" id="89933303"/>
<gene>
    <name evidence="1" type="ORF">N656DRAFT_304222</name>
</gene>
<organism evidence="1 2">
    <name type="scientific">Canariomyces notabilis</name>
    <dbReference type="NCBI Taxonomy" id="2074819"/>
    <lineage>
        <taxon>Eukaryota</taxon>
        <taxon>Fungi</taxon>
        <taxon>Dikarya</taxon>
        <taxon>Ascomycota</taxon>
        <taxon>Pezizomycotina</taxon>
        <taxon>Sordariomycetes</taxon>
        <taxon>Sordariomycetidae</taxon>
        <taxon>Sordariales</taxon>
        <taxon>Chaetomiaceae</taxon>
        <taxon>Canariomyces</taxon>
    </lineage>
</organism>
<evidence type="ECO:0000313" key="1">
    <source>
        <dbReference type="EMBL" id="KAK4110190.1"/>
    </source>
</evidence>
<reference evidence="1" key="1">
    <citation type="journal article" date="2023" name="Mol. Phylogenet. Evol.">
        <title>Genome-scale phylogeny and comparative genomics of the fungal order Sordariales.</title>
        <authorList>
            <person name="Hensen N."/>
            <person name="Bonometti L."/>
            <person name="Westerberg I."/>
            <person name="Brannstrom I.O."/>
            <person name="Guillou S."/>
            <person name="Cros-Aarteil S."/>
            <person name="Calhoun S."/>
            <person name="Haridas S."/>
            <person name="Kuo A."/>
            <person name="Mondo S."/>
            <person name="Pangilinan J."/>
            <person name="Riley R."/>
            <person name="LaButti K."/>
            <person name="Andreopoulos B."/>
            <person name="Lipzen A."/>
            <person name="Chen C."/>
            <person name="Yan M."/>
            <person name="Daum C."/>
            <person name="Ng V."/>
            <person name="Clum A."/>
            <person name="Steindorff A."/>
            <person name="Ohm R.A."/>
            <person name="Martin F."/>
            <person name="Silar P."/>
            <person name="Natvig D.O."/>
            <person name="Lalanne C."/>
            <person name="Gautier V."/>
            <person name="Ament-Velasquez S.L."/>
            <person name="Kruys A."/>
            <person name="Hutchinson M.I."/>
            <person name="Powell A.J."/>
            <person name="Barry K."/>
            <person name="Miller A.N."/>
            <person name="Grigoriev I.V."/>
            <person name="Debuchy R."/>
            <person name="Gladieux P."/>
            <person name="Hiltunen Thoren M."/>
            <person name="Johannesson H."/>
        </authorList>
    </citation>
    <scope>NUCLEOTIDE SEQUENCE</scope>
    <source>
        <strain evidence="1">CBS 508.74</strain>
    </source>
</reference>
<dbReference type="Proteomes" id="UP001302812">
    <property type="component" value="Unassembled WGS sequence"/>
</dbReference>
<dbReference type="AlphaFoldDB" id="A0AAN6QH77"/>
<sequence>MSRKHSGVSHLTRRAFCNAAVDHCTASSWGGRPDVKQARGLNLGRERFYDNIRMLTAFLSHMPGQIYSNATQNSRRQPTWMKAAASWRERKTERSRGARDDEGWSLWRTCANAPPAGYPFGGKVPFALSDKYRVMLCHVEGAGVVGLDTVTQYPG</sequence>
<reference evidence="1" key="2">
    <citation type="submission" date="2023-05" db="EMBL/GenBank/DDBJ databases">
        <authorList>
            <consortium name="Lawrence Berkeley National Laboratory"/>
            <person name="Steindorff A."/>
            <person name="Hensen N."/>
            <person name="Bonometti L."/>
            <person name="Westerberg I."/>
            <person name="Brannstrom I.O."/>
            <person name="Guillou S."/>
            <person name="Cros-Aarteil S."/>
            <person name="Calhoun S."/>
            <person name="Haridas S."/>
            <person name="Kuo A."/>
            <person name="Mondo S."/>
            <person name="Pangilinan J."/>
            <person name="Riley R."/>
            <person name="Labutti K."/>
            <person name="Andreopoulos B."/>
            <person name="Lipzen A."/>
            <person name="Chen C."/>
            <person name="Yanf M."/>
            <person name="Daum C."/>
            <person name="Ng V."/>
            <person name="Clum A."/>
            <person name="Ohm R."/>
            <person name="Martin F."/>
            <person name="Silar P."/>
            <person name="Natvig D."/>
            <person name="Lalanne C."/>
            <person name="Gautier V."/>
            <person name="Ament-Velasquez S.L."/>
            <person name="Kruys A."/>
            <person name="Hutchinson M.I."/>
            <person name="Powell A.J."/>
            <person name="Barry K."/>
            <person name="Miller A.N."/>
            <person name="Grigoriev I.V."/>
            <person name="Debuchy R."/>
            <person name="Gladieux P."/>
            <person name="Thoren M.H."/>
            <person name="Johannesson H."/>
        </authorList>
    </citation>
    <scope>NUCLEOTIDE SEQUENCE</scope>
    <source>
        <strain evidence="1">CBS 508.74</strain>
    </source>
</reference>
<dbReference type="EMBL" id="MU853352">
    <property type="protein sequence ID" value="KAK4110190.1"/>
    <property type="molecule type" value="Genomic_DNA"/>
</dbReference>
<proteinExistence type="predicted"/>
<comment type="caution">
    <text evidence="1">The sequence shown here is derived from an EMBL/GenBank/DDBJ whole genome shotgun (WGS) entry which is preliminary data.</text>
</comment>
<accession>A0AAN6QH77</accession>
<name>A0AAN6QH77_9PEZI</name>